<dbReference type="NCBIfam" id="TIGR04183">
    <property type="entry name" value="Por_Secre_tail"/>
    <property type="match status" value="1"/>
</dbReference>
<accession>A0ABS7XUT0</accession>
<proteinExistence type="predicted"/>
<evidence type="ECO:0000256" key="1">
    <source>
        <dbReference type="ARBA" id="ARBA00022729"/>
    </source>
</evidence>
<feature type="domain" description="Secretion system C-terminal sorting" evidence="2">
    <location>
        <begin position="202"/>
        <end position="276"/>
    </location>
</feature>
<organism evidence="3 4">
    <name type="scientific">Winogradskyella alexanderae</name>
    <dbReference type="NCBI Taxonomy" id="2877123"/>
    <lineage>
        <taxon>Bacteria</taxon>
        <taxon>Pseudomonadati</taxon>
        <taxon>Bacteroidota</taxon>
        <taxon>Flavobacteriia</taxon>
        <taxon>Flavobacteriales</taxon>
        <taxon>Flavobacteriaceae</taxon>
        <taxon>Winogradskyella</taxon>
    </lineage>
</organism>
<evidence type="ECO:0000313" key="4">
    <source>
        <dbReference type="Proteomes" id="UP001198901"/>
    </source>
</evidence>
<dbReference type="Proteomes" id="UP001198901">
    <property type="component" value="Unassembled WGS sequence"/>
</dbReference>
<dbReference type="Pfam" id="PF18962">
    <property type="entry name" value="Por_Secre_tail"/>
    <property type="match status" value="1"/>
</dbReference>
<feature type="non-terminal residue" evidence="3">
    <location>
        <position position="1"/>
    </location>
</feature>
<comment type="caution">
    <text evidence="3">The sequence shown here is derived from an EMBL/GenBank/DDBJ whole genome shotgun (WGS) entry which is preliminary data.</text>
</comment>
<protein>
    <submittedName>
        <fullName evidence="3">T9SS type A sorting domain-containing protein</fullName>
    </submittedName>
</protein>
<sequence>GFDVNGLLVQGGGDLCASLDVPGAPIHVEEECSAYAGRMKSYHPLECLYGGVATINATQVVDPVIPDGFQQLFVLTNAFTLTILDVNTVPEFDVNHVGFYRIHSLVYNPDTLDLSIVQFGETTAFDVLPLLQQGGGNICASLDVRGAISVVLPKFFCQIFGGFSLGKDFNSDEDIVNNWINEYDNYKDFETAMLKEVTKTTVYPNPARQNINVNTIVLEDEVISYSIADMQGRVLNVGEISNLEKGNYQLNVSNLSNGTYIVQFNSEFRNISTKIQVQR</sequence>
<reference evidence="4" key="1">
    <citation type="submission" date="2023-07" db="EMBL/GenBank/DDBJ databases">
        <authorList>
            <person name="Yue Y."/>
        </authorList>
    </citation>
    <scope>NUCLEOTIDE SEQUENCE [LARGE SCALE GENOMIC DNA]</scope>
    <source>
        <strain evidence="4">D23</strain>
    </source>
</reference>
<keyword evidence="4" id="KW-1185">Reference proteome</keyword>
<dbReference type="EMBL" id="JAIUJR010000012">
    <property type="protein sequence ID" value="MCA0133768.1"/>
    <property type="molecule type" value="Genomic_DNA"/>
</dbReference>
<name>A0ABS7XUT0_9FLAO</name>
<dbReference type="RefSeq" id="WP_224531516.1">
    <property type="nucleotide sequence ID" value="NZ_JAIUJR010000012.1"/>
</dbReference>
<dbReference type="InterPro" id="IPR026444">
    <property type="entry name" value="Secre_tail"/>
</dbReference>
<gene>
    <name evidence="3" type="ORF">LBU54_14315</name>
</gene>
<keyword evidence="1" id="KW-0732">Signal</keyword>
<evidence type="ECO:0000259" key="2">
    <source>
        <dbReference type="Pfam" id="PF18962"/>
    </source>
</evidence>
<evidence type="ECO:0000313" key="3">
    <source>
        <dbReference type="EMBL" id="MCA0133768.1"/>
    </source>
</evidence>